<evidence type="ECO:0000256" key="1">
    <source>
        <dbReference type="SAM" id="SignalP"/>
    </source>
</evidence>
<evidence type="ECO:0000313" key="2">
    <source>
        <dbReference type="EMBL" id="AEE17463.1"/>
    </source>
</evidence>
<feature type="chain" id="PRO_5003310865" description="Adhesin domain-containing protein" evidence="1">
    <location>
        <begin position="29"/>
        <end position="287"/>
    </location>
</feature>
<gene>
    <name evidence="2" type="ordered locus">Trebr_2048</name>
</gene>
<dbReference type="Gene3D" id="2.160.20.120">
    <property type="match status" value="1"/>
</dbReference>
<dbReference type="RefSeq" id="WP_013759166.1">
    <property type="nucleotide sequence ID" value="NC_015500.1"/>
</dbReference>
<name>F4LJT3_TREBD</name>
<keyword evidence="1" id="KW-0732">Signal</keyword>
<organism evidence="2 3">
    <name type="scientific">Treponema brennaborense (strain DSM 12168 / CIP 105900 / DD5/3)</name>
    <dbReference type="NCBI Taxonomy" id="906968"/>
    <lineage>
        <taxon>Bacteria</taxon>
        <taxon>Pseudomonadati</taxon>
        <taxon>Spirochaetota</taxon>
        <taxon>Spirochaetia</taxon>
        <taxon>Spirochaetales</taxon>
        <taxon>Treponemataceae</taxon>
        <taxon>Treponema</taxon>
    </lineage>
</organism>
<protein>
    <recommendedName>
        <fullName evidence="4">Adhesin domain-containing protein</fullName>
    </recommendedName>
</protein>
<dbReference type="EMBL" id="CP002696">
    <property type="protein sequence ID" value="AEE17463.1"/>
    <property type="molecule type" value="Genomic_DNA"/>
</dbReference>
<feature type="signal peptide" evidence="1">
    <location>
        <begin position="1"/>
        <end position="28"/>
    </location>
</feature>
<reference evidence="3" key="1">
    <citation type="submission" date="2011-04" db="EMBL/GenBank/DDBJ databases">
        <title>The complete genome of Treponema brennaborense DSM 12168.</title>
        <authorList>
            <person name="Lucas S."/>
            <person name="Han J."/>
            <person name="Lapidus A."/>
            <person name="Bruce D."/>
            <person name="Goodwin L."/>
            <person name="Pitluck S."/>
            <person name="Peters L."/>
            <person name="Kyrpides N."/>
            <person name="Mavromatis K."/>
            <person name="Ivanova N."/>
            <person name="Mikhailova N."/>
            <person name="Pagani I."/>
            <person name="Teshima H."/>
            <person name="Detter J.C."/>
            <person name="Tapia R."/>
            <person name="Han C."/>
            <person name="Land M."/>
            <person name="Hauser L."/>
            <person name="Markowitz V."/>
            <person name="Cheng J.-F."/>
            <person name="Hugenholtz P."/>
            <person name="Woyke T."/>
            <person name="Wu D."/>
            <person name="Gronow S."/>
            <person name="Wellnitz S."/>
            <person name="Brambilla E."/>
            <person name="Klenk H.-P."/>
            <person name="Eisen J.A."/>
        </authorList>
    </citation>
    <scope>NUCLEOTIDE SEQUENCE [LARGE SCALE GENOMIC DNA]</scope>
    <source>
        <strain evidence="3">DSM 12168 / CIP 105900 / DD5/3</strain>
    </source>
</reference>
<dbReference type="OrthoDB" id="95800at2"/>
<keyword evidence="3" id="KW-1185">Reference proteome</keyword>
<dbReference type="KEGG" id="tbe:Trebr_2048"/>
<dbReference type="Proteomes" id="UP000006546">
    <property type="component" value="Chromosome"/>
</dbReference>
<dbReference type="STRING" id="906968.Trebr_2048"/>
<accession>F4LJT3</accession>
<sequence>MKSKNKIAIIIGLCLAGAGLLLTLIALAAGATIEKAVYDIDKNIGKNGRAAAVYEKWDDYDKGEYYMEEKDLILRGETYSAESVRRLKLDIAAAEAQLVIGDRFSVQSANIPCAVDFSDGTLNIRTKHPRWNWLFKAPWKNPKIVVTVPPHAKLDSVSIEIGAGSLVSKNAEISCNSAKIEVGMGECILYNFTAAEYADIECGMGSMEIRGTITGSAKVDCGMGEINLYLYGDPQDYSYTASVGMGSVRVNTTELNGMGGKAQSPYRGKNDLEIDCGMGSINVQIAR</sequence>
<dbReference type="AlphaFoldDB" id="F4LJT3"/>
<evidence type="ECO:0008006" key="4">
    <source>
        <dbReference type="Google" id="ProtNLM"/>
    </source>
</evidence>
<proteinExistence type="predicted"/>
<dbReference type="eggNOG" id="ENOG5033K1D">
    <property type="taxonomic scope" value="Bacteria"/>
</dbReference>
<evidence type="ECO:0000313" key="3">
    <source>
        <dbReference type="Proteomes" id="UP000006546"/>
    </source>
</evidence>
<dbReference type="HOGENOM" id="CLU_068008_0_0_12"/>